<dbReference type="Proteomes" id="UP001224622">
    <property type="component" value="Unassembled WGS sequence"/>
</dbReference>
<dbReference type="EMBL" id="JAVIGA010000041">
    <property type="protein sequence ID" value="MDQ9129731.1"/>
    <property type="molecule type" value="Genomic_DNA"/>
</dbReference>
<reference evidence="1" key="1">
    <citation type="submission" date="2023-08" db="EMBL/GenBank/DDBJ databases">
        <title>The Comparative Genomic Analysis of Yersiniaceae from Polar Regions.</title>
        <authorList>
            <person name="Goncharov A."/>
            <person name="Aslanov B."/>
            <person name="Kolodzhieva V."/>
            <person name="Azarov D."/>
            <person name="Mochov A."/>
            <person name="Lebedeva E."/>
        </authorList>
    </citation>
    <scope>NUCLEOTIDE SEQUENCE</scope>
    <source>
        <strain evidence="1">Vf</strain>
    </source>
</reference>
<comment type="caution">
    <text evidence="1">The sequence shown here is derived from an EMBL/GenBank/DDBJ whole genome shotgun (WGS) entry which is preliminary data.</text>
</comment>
<accession>A0AAJ2DDE3</accession>
<protein>
    <submittedName>
        <fullName evidence="1">Uncharacterized protein</fullName>
    </submittedName>
</protein>
<proteinExistence type="predicted"/>
<dbReference type="RefSeq" id="WP_309048481.1">
    <property type="nucleotide sequence ID" value="NZ_JAVIGA010000041.1"/>
</dbReference>
<organism evidence="1 2">
    <name type="scientific">Serratia fonticola</name>
    <dbReference type="NCBI Taxonomy" id="47917"/>
    <lineage>
        <taxon>Bacteria</taxon>
        <taxon>Pseudomonadati</taxon>
        <taxon>Pseudomonadota</taxon>
        <taxon>Gammaproteobacteria</taxon>
        <taxon>Enterobacterales</taxon>
        <taxon>Yersiniaceae</taxon>
        <taxon>Serratia</taxon>
    </lineage>
</organism>
<sequence length="190" mass="21578">MGSSTVHTIFMARPDEEEMELFWKLYYAAQRVEDRWHHNTVGPIADELSHCPNLTRQEKMFLLRAWQVLVDGIGGFGRFMGAFDTYVHNMQDPGVGHVAYKPSLIEMFGNAELLPVVIEAYQEALTALVQVEQKPPQPIIPAIGSTEVNDAAWKLHDMLTEHGPLNGHQFNNLKGYFYEALKTCFKVEEA</sequence>
<dbReference type="AlphaFoldDB" id="A0AAJ2DDE3"/>
<name>A0AAJ2DDE3_SERFO</name>
<evidence type="ECO:0000313" key="1">
    <source>
        <dbReference type="EMBL" id="MDQ9129731.1"/>
    </source>
</evidence>
<gene>
    <name evidence="1" type="ORF">RDT67_25265</name>
</gene>
<evidence type="ECO:0000313" key="2">
    <source>
        <dbReference type="Proteomes" id="UP001224622"/>
    </source>
</evidence>